<keyword evidence="2" id="KW-1185">Reference proteome</keyword>
<protein>
    <submittedName>
        <fullName evidence="1">Uncharacterized protein</fullName>
    </submittedName>
</protein>
<evidence type="ECO:0000313" key="1">
    <source>
        <dbReference type="EMBL" id="BAJ64526.1"/>
    </source>
</evidence>
<accession>E8MZH8</accession>
<organism evidence="1 2">
    <name type="scientific">Anaerolinea thermophila (strain DSM 14523 / JCM 11388 / NBRC 100420 / UNI-1)</name>
    <dbReference type="NCBI Taxonomy" id="926569"/>
    <lineage>
        <taxon>Bacteria</taxon>
        <taxon>Bacillati</taxon>
        <taxon>Chloroflexota</taxon>
        <taxon>Anaerolineae</taxon>
        <taxon>Anaerolineales</taxon>
        <taxon>Anaerolineaceae</taxon>
        <taxon>Anaerolinea</taxon>
    </lineage>
</organism>
<evidence type="ECO:0000313" key="2">
    <source>
        <dbReference type="Proteomes" id="UP000008922"/>
    </source>
</evidence>
<dbReference type="EMBL" id="AP012029">
    <property type="protein sequence ID" value="BAJ64526.1"/>
    <property type="molecule type" value="Genomic_DNA"/>
</dbReference>
<sequence>MVSEKTQSQAFVNEALPELFHRNPDTFVRLLERDGTRLLRFYWEEAGKRVKPENLRDAFGLNYLTYQPNRRTTIYLITLPEPKSYGEAYFAALVYRPYRVLFLSSDVSGVYSLERIPSEAGSEDTLLVEWTKRLHRVEIRRGVPPEKNAFLQAVWNELGE</sequence>
<dbReference type="InParanoid" id="E8MZH8"/>
<dbReference type="AlphaFoldDB" id="E8MZH8"/>
<name>E8MZH8_ANATU</name>
<dbReference type="RefSeq" id="WP_013560881.1">
    <property type="nucleotide sequence ID" value="NC_014960.1"/>
</dbReference>
<dbReference type="Proteomes" id="UP000008922">
    <property type="component" value="Chromosome"/>
</dbReference>
<dbReference type="HOGENOM" id="CLU_1648624_0_0_0"/>
<reference evidence="1 2" key="1">
    <citation type="submission" date="2010-12" db="EMBL/GenBank/DDBJ databases">
        <title>Whole genome sequence of Anaerolinea thermophila UNI-1.</title>
        <authorList>
            <person name="Narita-Yamada S."/>
            <person name="Kishi E."/>
            <person name="Watanabe Y."/>
            <person name="Takasaki K."/>
            <person name="Ankai A."/>
            <person name="Oguchi A."/>
            <person name="Fukui S."/>
            <person name="Takahashi M."/>
            <person name="Yashiro I."/>
            <person name="Hosoyama A."/>
            <person name="Sekiguchi Y."/>
            <person name="Hanada S."/>
            <person name="Fujita N."/>
        </authorList>
    </citation>
    <scope>NUCLEOTIDE SEQUENCE [LARGE SCALE GENOMIC DNA]</scope>
    <source>
        <strain evidence="2">DSM 14523 / JCM 11388 / NBRC 100420 / UNI-1</strain>
    </source>
</reference>
<dbReference type="KEGG" id="atm:ANT_25000"/>
<gene>
    <name evidence="1" type="ordered locus">ANT_25000</name>
</gene>
<proteinExistence type="predicted"/>